<dbReference type="EMBL" id="CM008964">
    <property type="protein sequence ID" value="PNW85473.1"/>
    <property type="molecule type" value="Genomic_DNA"/>
</dbReference>
<evidence type="ECO:0000256" key="1">
    <source>
        <dbReference type="SAM" id="MobiDB-lite"/>
    </source>
</evidence>
<proteinExistence type="predicted"/>
<feature type="region of interest" description="Disordered" evidence="1">
    <location>
        <begin position="1"/>
        <end position="53"/>
    </location>
</feature>
<dbReference type="Proteomes" id="UP000006906">
    <property type="component" value="Chromosome 3"/>
</dbReference>
<feature type="compositionally biased region" description="Low complexity" evidence="1">
    <location>
        <begin position="33"/>
        <end position="49"/>
    </location>
</feature>
<dbReference type="Gramene" id="PNW85473">
    <property type="protein sequence ID" value="PNW85473"/>
    <property type="gene ID" value="CHLRE_03g188050v5"/>
</dbReference>
<accession>A0A2K3DY66</accession>
<reference evidence="2 3" key="1">
    <citation type="journal article" date="2007" name="Science">
        <title>The Chlamydomonas genome reveals the evolution of key animal and plant functions.</title>
        <authorList>
            <person name="Merchant S.S."/>
            <person name="Prochnik S.E."/>
            <person name="Vallon O."/>
            <person name="Harris E.H."/>
            <person name="Karpowicz S.J."/>
            <person name="Witman G.B."/>
            <person name="Terry A."/>
            <person name="Salamov A."/>
            <person name="Fritz-Laylin L.K."/>
            <person name="Marechal-Drouard L."/>
            <person name="Marshall W.F."/>
            <person name="Qu L.H."/>
            <person name="Nelson D.R."/>
            <person name="Sanderfoot A.A."/>
            <person name="Spalding M.H."/>
            <person name="Kapitonov V.V."/>
            <person name="Ren Q."/>
            <person name="Ferris P."/>
            <person name="Lindquist E."/>
            <person name="Shapiro H."/>
            <person name="Lucas S.M."/>
            <person name="Grimwood J."/>
            <person name="Schmutz J."/>
            <person name="Cardol P."/>
            <person name="Cerutti H."/>
            <person name="Chanfreau G."/>
            <person name="Chen C.L."/>
            <person name="Cognat V."/>
            <person name="Croft M.T."/>
            <person name="Dent R."/>
            <person name="Dutcher S."/>
            <person name="Fernandez E."/>
            <person name="Fukuzawa H."/>
            <person name="Gonzalez-Ballester D."/>
            <person name="Gonzalez-Halphen D."/>
            <person name="Hallmann A."/>
            <person name="Hanikenne M."/>
            <person name="Hippler M."/>
            <person name="Inwood W."/>
            <person name="Jabbari K."/>
            <person name="Kalanon M."/>
            <person name="Kuras R."/>
            <person name="Lefebvre P.A."/>
            <person name="Lemaire S.D."/>
            <person name="Lobanov A.V."/>
            <person name="Lohr M."/>
            <person name="Manuell A."/>
            <person name="Meier I."/>
            <person name="Mets L."/>
            <person name="Mittag M."/>
            <person name="Mittelmeier T."/>
            <person name="Moroney J.V."/>
            <person name="Moseley J."/>
            <person name="Napoli C."/>
            <person name="Nedelcu A.M."/>
            <person name="Niyogi K."/>
            <person name="Novoselov S.V."/>
            <person name="Paulsen I.T."/>
            <person name="Pazour G."/>
            <person name="Purton S."/>
            <person name="Ral J.P."/>
            <person name="Riano-Pachon D.M."/>
            <person name="Riekhof W."/>
            <person name="Rymarquis L."/>
            <person name="Schroda M."/>
            <person name="Stern D."/>
            <person name="Umen J."/>
            <person name="Willows R."/>
            <person name="Wilson N."/>
            <person name="Zimmer S.L."/>
            <person name="Allmer J."/>
            <person name="Balk J."/>
            <person name="Bisova K."/>
            <person name="Chen C.J."/>
            <person name="Elias M."/>
            <person name="Gendler K."/>
            <person name="Hauser C."/>
            <person name="Lamb M.R."/>
            <person name="Ledford H."/>
            <person name="Long J.C."/>
            <person name="Minagawa J."/>
            <person name="Page M.D."/>
            <person name="Pan J."/>
            <person name="Pootakham W."/>
            <person name="Roje S."/>
            <person name="Rose A."/>
            <person name="Stahlberg E."/>
            <person name="Terauchi A.M."/>
            <person name="Yang P."/>
            <person name="Ball S."/>
            <person name="Bowler C."/>
            <person name="Dieckmann C.L."/>
            <person name="Gladyshev V.N."/>
            <person name="Green P."/>
            <person name="Jorgensen R."/>
            <person name="Mayfield S."/>
            <person name="Mueller-Roeber B."/>
            <person name="Rajamani S."/>
            <person name="Sayre R.T."/>
            <person name="Brokstein P."/>
            <person name="Dubchak I."/>
            <person name="Goodstein D."/>
            <person name="Hornick L."/>
            <person name="Huang Y.W."/>
            <person name="Jhaveri J."/>
            <person name="Luo Y."/>
            <person name="Martinez D."/>
            <person name="Ngau W.C."/>
            <person name="Otillar B."/>
            <person name="Poliakov A."/>
            <person name="Porter A."/>
            <person name="Szajkowski L."/>
            <person name="Werner G."/>
            <person name="Zhou K."/>
            <person name="Grigoriev I.V."/>
            <person name="Rokhsar D.S."/>
            <person name="Grossman A.R."/>
        </authorList>
    </citation>
    <scope>NUCLEOTIDE SEQUENCE [LARGE SCALE GENOMIC DNA]</scope>
    <source>
        <strain evidence="3">CC-503</strain>
    </source>
</reference>
<organism evidence="2 3">
    <name type="scientific">Chlamydomonas reinhardtii</name>
    <name type="common">Chlamydomonas smithii</name>
    <dbReference type="NCBI Taxonomy" id="3055"/>
    <lineage>
        <taxon>Eukaryota</taxon>
        <taxon>Viridiplantae</taxon>
        <taxon>Chlorophyta</taxon>
        <taxon>core chlorophytes</taxon>
        <taxon>Chlorophyceae</taxon>
        <taxon>CS clade</taxon>
        <taxon>Chlamydomonadales</taxon>
        <taxon>Chlamydomonadaceae</taxon>
        <taxon>Chlamydomonas</taxon>
    </lineage>
</organism>
<protein>
    <submittedName>
        <fullName evidence="2">Uncharacterized protein</fullName>
    </submittedName>
</protein>
<dbReference type="KEGG" id="cre:CHLRE_03g188050v5"/>
<dbReference type="OrthoDB" id="10539687at2759"/>
<keyword evidence="3" id="KW-1185">Reference proteome</keyword>
<name>A0A2K3DY66_CHLRE</name>
<gene>
    <name evidence="2" type="ORF">CHLRE_03g188050v5</name>
</gene>
<evidence type="ECO:0000313" key="2">
    <source>
        <dbReference type="EMBL" id="PNW85473.1"/>
    </source>
</evidence>
<dbReference type="RefSeq" id="XP_042926271.1">
    <property type="nucleotide sequence ID" value="XM_043061142.1"/>
</dbReference>
<dbReference type="PaxDb" id="3055-EDP04509"/>
<evidence type="ECO:0000313" key="3">
    <source>
        <dbReference type="Proteomes" id="UP000006906"/>
    </source>
</evidence>
<sequence length="199" mass="22159">MTQSRTRPGLVSGGASFGSTLRSRSRSRGSHGSRGSSSLRRCNGRSSGGPQDPALLQAVEKLTQEVGGVKDQLAALSKVAREEVRWGRVRSALQELRAAECPYGRGGDCYLGTTREMLEWALRHMLRPGRFHIDLHDFYCELWAKESGEKPHHFYGRRKLGPADKVMREQLLAELVALTGLHLMVVSYDQQSSYIEEST</sequence>
<dbReference type="AlphaFoldDB" id="A0A2K3DY66"/>
<dbReference type="InParanoid" id="A0A2K3DY66"/>
<dbReference type="GeneID" id="66052930"/>